<evidence type="ECO:0000259" key="1">
    <source>
        <dbReference type="SMART" id="SM00256"/>
    </source>
</evidence>
<dbReference type="SUPFAM" id="SSF81383">
    <property type="entry name" value="F-box domain"/>
    <property type="match status" value="1"/>
</dbReference>
<accession>A0A9D5B380</accession>
<dbReference type="SMART" id="SM00256">
    <property type="entry name" value="FBOX"/>
    <property type="match status" value="1"/>
</dbReference>
<comment type="caution">
    <text evidence="2">The sequence shown here is derived from an EMBL/GenBank/DDBJ whole genome shotgun (WGS) entry which is preliminary data.</text>
</comment>
<dbReference type="Pfam" id="PF00646">
    <property type="entry name" value="F-box"/>
    <property type="match status" value="1"/>
</dbReference>
<protein>
    <recommendedName>
        <fullName evidence="1">F-box domain-containing protein</fullName>
    </recommendedName>
</protein>
<organism evidence="2 3">
    <name type="scientific">Pisum sativum</name>
    <name type="common">Garden pea</name>
    <name type="synonym">Lathyrus oleraceus</name>
    <dbReference type="NCBI Taxonomy" id="3888"/>
    <lineage>
        <taxon>Eukaryota</taxon>
        <taxon>Viridiplantae</taxon>
        <taxon>Streptophyta</taxon>
        <taxon>Embryophyta</taxon>
        <taxon>Tracheophyta</taxon>
        <taxon>Spermatophyta</taxon>
        <taxon>Magnoliopsida</taxon>
        <taxon>eudicotyledons</taxon>
        <taxon>Gunneridae</taxon>
        <taxon>Pentapetalae</taxon>
        <taxon>rosids</taxon>
        <taxon>fabids</taxon>
        <taxon>Fabales</taxon>
        <taxon>Fabaceae</taxon>
        <taxon>Papilionoideae</taxon>
        <taxon>50 kb inversion clade</taxon>
        <taxon>NPAAA clade</taxon>
        <taxon>Hologalegina</taxon>
        <taxon>IRL clade</taxon>
        <taxon>Fabeae</taxon>
        <taxon>Lathyrus</taxon>
    </lineage>
</organism>
<keyword evidence="3" id="KW-1185">Reference proteome</keyword>
<dbReference type="InterPro" id="IPR050796">
    <property type="entry name" value="SCF_F-box_component"/>
</dbReference>
<dbReference type="InterPro" id="IPR036047">
    <property type="entry name" value="F-box-like_dom_sf"/>
</dbReference>
<dbReference type="Gramene" id="Psat03G0351800-T1">
    <property type="protein sequence ID" value="KAI5428555.1"/>
    <property type="gene ID" value="KIW84_033518"/>
</dbReference>
<dbReference type="NCBIfam" id="TIGR01640">
    <property type="entry name" value="F_box_assoc_1"/>
    <property type="match status" value="1"/>
</dbReference>
<dbReference type="AlphaFoldDB" id="A0A9D5B380"/>
<feature type="non-terminal residue" evidence="2">
    <location>
        <position position="1"/>
    </location>
</feature>
<evidence type="ECO:0000313" key="2">
    <source>
        <dbReference type="EMBL" id="KAI5428555.1"/>
    </source>
</evidence>
<reference evidence="2 3" key="1">
    <citation type="journal article" date="2022" name="Nat. Genet.">
        <title>Improved pea reference genome and pan-genome highlight genomic features and evolutionary characteristics.</title>
        <authorList>
            <person name="Yang T."/>
            <person name="Liu R."/>
            <person name="Luo Y."/>
            <person name="Hu S."/>
            <person name="Wang D."/>
            <person name="Wang C."/>
            <person name="Pandey M.K."/>
            <person name="Ge S."/>
            <person name="Xu Q."/>
            <person name="Li N."/>
            <person name="Li G."/>
            <person name="Huang Y."/>
            <person name="Saxena R.K."/>
            <person name="Ji Y."/>
            <person name="Li M."/>
            <person name="Yan X."/>
            <person name="He Y."/>
            <person name="Liu Y."/>
            <person name="Wang X."/>
            <person name="Xiang C."/>
            <person name="Varshney R.K."/>
            <person name="Ding H."/>
            <person name="Gao S."/>
            <person name="Zong X."/>
        </authorList>
    </citation>
    <scope>NUCLEOTIDE SEQUENCE [LARGE SCALE GENOMIC DNA]</scope>
    <source>
        <strain evidence="2 3">cv. Zhongwan 6</strain>
    </source>
</reference>
<name>A0A9D5B380_PEA</name>
<evidence type="ECO:0000313" key="3">
    <source>
        <dbReference type="Proteomes" id="UP001058974"/>
    </source>
</evidence>
<proteinExistence type="predicted"/>
<dbReference type="InterPro" id="IPR001810">
    <property type="entry name" value="F-box_dom"/>
</dbReference>
<sequence>SVLVESTIMFPYSVFISEDLIVEVLSLLNVKSILRFRCVNKHWDTLISHPTFVNLHLKKSEKKNHHFLLITEHVTNIQGESLDGSDDTYVRDYGVIPYSIRSLLDNPSFTLSIDSFYLVQHKGCSNIVGSCNGLICLVGRSLTRDYCQYSFRLWNPATRTTSPKLGFLRLHYGSSGFPSSYDGDYSFTFGYDNSTCTYKAVAARYNSRERRSDVRILSMGDNVWRDIESFPLDPLHFGINSELSEDNCGVYFNSSINWLAIQNKTWYSRQDIKDITVEQFVIVSLDLGTETYCLYLPPSGFDEVPPAEPNVGVLGGCLSFSYCYKETHFIIWQMKKFGVQDSWIQFLKISYHDLQIHYDCSDNGIMYIFNIVPLFLSEDGDTLILHCNQEISQEILYNWRYNRVERTNIIARKVGTDDRTVDNVLCSAGDYFESLVSVF</sequence>
<dbReference type="InterPro" id="IPR017451">
    <property type="entry name" value="F-box-assoc_interact_dom"/>
</dbReference>
<dbReference type="PANTHER" id="PTHR31672:SF13">
    <property type="entry name" value="F-BOX PROTEIN CPR30-LIKE"/>
    <property type="match status" value="1"/>
</dbReference>
<feature type="domain" description="F-box" evidence="1">
    <location>
        <begin position="16"/>
        <end position="56"/>
    </location>
</feature>
<gene>
    <name evidence="2" type="ORF">KIW84_033518</name>
</gene>
<dbReference type="Gene3D" id="1.20.1280.50">
    <property type="match status" value="1"/>
</dbReference>
<dbReference type="EMBL" id="JAMSHJ010000003">
    <property type="protein sequence ID" value="KAI5428555.1"/>
    <property type="molecule type" value="Genomic_DNA"/>
</dbReference>
<dbReference type="Proteomes" id="UP001058974">
    <property type="component" value="Chromosome 3"/>
</dbReference>
<dbReference type="PANTHER" id="PTHR31672">
    <property type="entry name" value="BNACNNG10540D PROTEIN"/>
    <property type="match status" value="1"/>
</dbReference>